<dbReference type="CDD" id="cd05254">
    <property type="entry name" value="dTDP_HR_like_SDR_e"/>
    <property type="match status" value="1"/>
</dbReference>
<dbReference type="Gene3D" id="3.90.25.10">
    <property type="entry name" value="UDP-galactose 4-epimerase, domain 1"/>
    <property type="match status" value="1"/>
</dbReference>
<dbReference type="GO" id="GO:0005829">
    <property type="term" value="C:cytosol"/>
    <property type="evidence" value="ECO:0007669"/>
    <property type="project" value="TreeGrafter"/>
</dbReference>
<dbReference type="InterPro" id="IPR036291">
    <property type="entry name" value="NAD(P)-bd_dom_sf"/>
</dbReference>
<gene>
    <name evidence="4" type="ORF">BKA23_3173</name>
</gene>
<name>A0A561E1K4_9MICO</name>
<keyword evidence="5" id="KW-1185">Reference proteome</keyword>
<dbReference type="InterPro" id="IPR029903">
    <property type="entry name" value="RmlD-like-bd"/>
</dbReference>
<organism evidence="4 5">
    <name type="scientific">Rudaeicoccus suwonensis</name>
    <dbReference type="NCBI Taxonomy" id="657409"/>
    <lineage>
        <taxon>Bacteria</taxon>
        <taxon>Bacillati</taxon>
        <taxon>Actinomycetota</taxon>
        <taxon>Actinomycetes</taxon>
        <taxon>Micrococcales</taxon>
        <taxon>Dermacoccaceae</taxon>
        <taxon>Rudaeicoccus</taxon>
    </lineage>
</organism>
<keyword evidence="2" id="KW-0521">NADP</keyword>
<dbReference type="Gene3D" id="3.40.50.720">
    <property type="entry name" value="NAD(P)-binding Rossmann-like Domain"/>
    <property type="match status" value="1"/>
</dbReference>
<feature type="domain" description="RmlD-like substrate binding" evidence="3">
    <location>
        <begin position="8"/>
        <end position="279"/>
    </location>
</feature>
<dbReference type="EMBL" id="VIVQ01000003">
    <property type="protein sequence ID" value="TWE09470.1"/>
    <property type="molecule type" value="Genomic_DNA"/>
</dbReference>
<evidence type="ECO:0000256" key="2">
    <source>
        <dbReference type="RuleBase" id="RU364082"/>
    </source>
</evidence>
<reference evidence="4 5" key="1">
    <citation type="submission" date="2019-06" db="EMBL/GenBank/DDBJ databases">
        <title>Sequencing the genomes of 1000 actinobacteria strains.</title>
        <authorList>
            <person name="Klenk H.-P."/>
        </authorList>
    </citation>
    <scope>NUCLEOTIDE SEQUENCE [LARGE SCALE GENOMIC DNA]</scope>
    <source>
        <strain evidence="4 5">DSM 19560</strain>
    </source>
</reference>
<dbReference type="InterPro" id="IPR005913">
    <property type="entry name" value="dTDP_dehydrorham_reduct"/>
</dbReference>
<protein>
    <recommendedName>
        <fullName evidence="2">dTDP-4-dehydrorhamnose reductase</fullName>
        <ecNumber evidence="2">1.1.1.133</ecNumber>
    </recommendedName>
</protein>
<comment type="function">
    <text evidence="2">Catalyzes the reduction of dTDP-6-deoxy-L-lyxo-4-hexulose to yield dTDP-L-rhamnose.</text>
</comment>
<dbReference type="Proteomes" id="UP000318297">
    <property type="component" value="Unassembled WGS sequence"/>
</dbReference>
<comment type="caution">
    <text evidence="4">The sequence shown here is derived from an EMBL/GenBank/DDBJ whole genome shotgun (WGS) entry which is preliminary data.</text>
</comment>
<evidence type="ECO:0000259" key="3">
    <source>
        <dbReference type="Pfam" id="PF04321"/>
    </source>
</evidence>
<sequence length="281" mass="29916">MGGPEVRWLVIGGRGMLGTDLVDLLQRRGQQVRAVGSAECDIRDVGQVRAAVSGHDVVVNAAAWTAVDDAESHEAEAFALNATGAHNVAVATRDAGSRLVHVSTDYVFDGAATKPYDPAELQQPQSAYGRSKAAGEWAVRAAHPDALVVRTAWLYGAHGPNFVRTMLRLAGERDTWKVVDDQVGQPTWTADLALCIAELVTSGAAGGYHHCSGSGSTTWCGFAREVLRLTGQDPQRIQPCTSDEFPSVVARPKFSCLVAEANPALGIAPWQERLAAYLATQ</sequence>
<dbReference type="SUPFAM" id="SSF51735">
    <property type="entry name" value="NAD(P)-binding Rossmann-fold domains"/>
    <property type="match status" value="1"/>
</dbReference>
<dbReference type="PANTHER" id="PTHR10491">
    <property type="entry name" value="DTDP-4-DEHYDRORHAMNOSE REDUCTASE"/>
    <property type="match status" value="1"/>
</dbReference>
<dbReference type="RefSeq" id="WP_246104694.1">
    <property type="nucleotide sequence ID" value="NZ_VIVQ01000003.1"/>
</dbReference>
<evidence type="ECO:0000313" key="4">
    <source>
        <dbReference type="EMBL" id="TWE09470.1"/>
    </source>
</evidence>
<comment type="pathway">
    <text evidence="2">Carbohydrate biosynthesis; dTDP-L-rhamnose biosynthesis.</text>
</comment>
<dbReference type="EC" id="1.1.1.133" evidence="2"/>
<keyword evidence="2" id="KW-0560">Oxidoreductase</keyword>
<dbReference type="Pfam" id="PF04321">
    <property type="entry name" value="RmlD_sub_bind"/>
    <property type="match status" value="1"/>
</dbReference>
<dbReference type="GO" id="GO:0008831">
    <property type="term" value="F:dTDP-4-dehydrorhamnose reductase activity"/>
    <property type="evidence" value="ECO:0007669"/>
    <property type="project" value="UniProtKB-EC"/>
</dbReference>
<dbReference type="GO" id="GO:0019305">
    <property type="term" value="P:dTDP-rhamnose biosynthetic process"/>
    <property type="evidence" value="ECO:0007669"/>
    <property type="project" value="UniProtKB-UniPathway"/>
</dbReference>
<accession>A0A561E1K4</accession>
<proteinExistence type="inferred from homology"/>
<evidence type="ECO:0000313" key="5">
    <source>
        <dbReference type="Proteomes" id="UP000318297"/>
    </source>
</evidence>
<dbReference type="PANTHER" id="PTHR10491:SF4">
    <property type="entry name" value="METHIONINE ADENOSYLTRANSFERASE 2 SUBUNIT BETA"/>
    <property type="match status" value="1"/>
</dbReference>
<comment type="similarity">
    <text evidence="1 2">Belongs to the dTDP-4-dehydrorhamnose reductase family.</text>
</comment>
<dbReference type="AlphaFoldDB" id="A0A561E1K4"/>
<evidence type="ECO:0000256" key="1">
    <source>
        <dbReference type="ARBA" id="ARBA00010944"/>
    </source>
</evidence>
<dbReference type="UniPathway" id="UPA00124"/>
<dbReference type="NCBIfam" id="TIGR01214">
    <property type="entry name" value="rmlD"/>
    <property type="match status" value="1"/>
</dbReference>